<name>A0A9W4E5Q5_9ACTN</name>
<organism evidence="2 3">
    <name type="scientific">Actinacidiphila bryophytorum</name>
    <dbReference type="NCBI Taxonomy" id="1436133"/>
    <lineage>
        <taxon>Bacteria</taxon>
        <taxon>Bacillati</taxon>
        <taxon>Actinomycetota</taxon>
        <taxon>Actinomycetes</taxon>
        <taxon>Kitasatosporales</taxon>
        <taxon>Streptomycetaceae</taxon>
        <taxon>Actinacidiphila</taxon>
    </lineage>
</organism>
<evidence type="ECO:0000313" key="3">
    <source>
        <dbReference type="Proteomes" id="UP001153328"/>
    </source>
</evidence>
<evidence type="ECO:0000313" key="2">
    <source>
        <dbReference type="EMBL" id="CAG7624356.1"/>
    </source>
</evidence>
<dbReference type="AlphaFoldDB" id="A0A9W4E5Q5"/>
<protein>
    <submittedName>
        <fullName evidence="2">Uncharacterized protein</fullName>
    </submittedName>
</protein>
<feature type="region of interest" description="Disordered" evidence="1">
    <location>
        <begin position="1"/>
        <end position="97"/>
    </location>
</feature>
<keyword evidence="3" id="KW-1185">Reference proteome</keyword>
<comment type="caution">
    <text evidence="2">The sequence shown here is derived from an EMBL/GenBank/DDBJ whole genome shotgun (WGS) entry which is preliminary data.</text>
</comment>
<reference evidence="2" key="1">
    <citation type="submission" date="2021-06" db="EMBL/GenBank/DDBJ databases">
        <authorList>
            <person name="Arsene-Ploetze F."/>
        </authorList>
    </citation>
    <scope>NUCLEOTIDE SEQUENCE</scope>
    <source>
        <strain evidence="2">SBRY1</strain>
    </source>
</reference>
<accession>A0A9W4E5Q5</accession>
<dbReference type="Proteomes" id="UP001153328">
    <property type="component" value="Unassembled WGS sequence"/>
</dbReference>
<dbReference type="EMBL" id="CAJVAX010000012">
    <property type="protein sequence ID" value="CAG7624356.1"/>
    <property type="molecule type" value="Genomic_DNA"/>
</dbReference>
<evidence type="ECO:0000256" key="1">
    <source>
        <dbReference type="SAM" id="MobiDB-lite"/>
    </source>
</evidence>
<proteinExistence type="predicted"/>
<gene>
    <name evidence="2" type="ORF">SBRY_20044</name>
</gene>
<feature type="region of interest" description="Disordered" evidence="1">
    <location>
        <begin position="133"/>
        <end position="174"/>
    </location>
</feature>
<sequence length="188" mass="19307">MGAHARQEADRAQGPRHRGPAAPRLRREPAPVAPALGPQPAGRRPDRGGLGRLRPAVAPGLARQGRTHLRRGDLTSPLRLAAPSTGPGGSGGSPSARGCVSAAAGWGCLCVGRCLPRAAVAWAVPLVQGGNHQGRGELRAQPSPRALPGGAPTSFARRPVVRYGPKSPFGSVTTRAPVVGWSRSSPRP</sequence>
<feature type="compositionally biased region" description="Basic and acidic residues" evidence="1">
    <location>
        <begin position="1"/>
        <end position="13"/>
    </location>
</feature>